<evidence type="ECO:0000256" key="11">
    <source>
        <dbReference type="ARBA" id="ARBA00023049"/>
    </source>
</evidence>
<dbReference type="OMA" id="WNNTIGA"/>
<dbReference type="GO" id="GO:0008235">
    <property type="term" value="F:metalloexopeptidase activity"/>
    <property type="evidence" value="ECO:0007669"/>
    <property type="project" value="InterPro"/>
</dbReference>
<accession>W1PRU5</accession>
<evidence type="ECO:0000256" key="10">
    <source>
        <dbReference type="ARBA" id="ARBA00022989"/>
    </source>
</evidence>
<evidence type="ECO:0000259" key="15">
    <source>
        <dbReference type="Pfam" id="PF04389"/>
    </source>
</evidence>
<feature type="domain" description="Peptidase M28" evidence="15">
    <location>
        <begin position="114"/>
        <end position="298"/>
    </location>
</feature>
<keyword evidence="11" id="KW-0482">Metalloprotease</keyword>
<dbReference type="FunFam" id="3.40.630.10:FF:000008">
    <property type="entry name" value="Endoplasmic reticulum metallopeptidase 1"/>
    <property type="match status" value="1"/>
</dbReference>
<evidence type="ECO:0000313" key="18">
    <source>
        <dbReference type="Proteomes" id="UP000017836"/>
    </source>
</evidence>
<comment type="similarity">
    <text evidence="3">Belongs to the peptidase M28 family.</text>
</comment>
<evidence type="ECO:0000256" key="1">
    <source>
        <dbReference type="ARBA" id="ARBA00001947"/>
    </source>
</evidence>
<protein>
    <submittedName>
        <fullName evidence="17">Uncharacterized protein</fullName>
    </submittedName>
</protein>
<dbReference type="EMBL" id="KI392979">
    <property type="protein sequence ID" value="ERN09980.1"/>
    <property type="molecule type" value="Genomic_DNA"/>
</dbReference>
<feature type="domain" description="Endoplasmic reticulum metallopeptidase 1-like C-terminal" evidence="16">
    <location>
        <begin position="622"/>
        <end position="844"/>
    </location>
</feature>
<dbReference type="HOGENOM" id="CLU_007536_0_0_1"/>
<evidence type="ECO:0000256" key="6">
    <source>
        <dbReference type="ARBA" id="ARBA00022723"/>
    </source>
</evidence>
<evidence type="ECO:0000256" key="4">
    <source>
        <dbReference type="ARBA" id="ARBA00022670"/>
    </source>
</evidence>
<dbReference type="AlphaFoldDB" id="W1PRU5"/>
<evidence type="ECO:0000313" key="17">
    <source>
        <dbReference type="EMBL" id="ERN09980.1"/>
    </source>
</evidence>
<dbReference type="Pfam" id="PF22248">
    <property type="entry name" value="ERMP1_C"/>
    <property type="match status" value="1"/>
</dbReference>
<dbReference type="GO" id="GO:0046872">
    <property type="term" value="F:metal ion binding"/>
    <property type="evidence" value="ECO:0007669"/>
    <property type="project" value="UniProtKB-KW"/>
</dbReference>
<dbReference type="InterPro" id="IPR048024">
    <property type="entry name" value="Fxna-like_M28_dom"/>
</dbReference>
<dbReference type="PANTHER" id="PTHR12147">
    <property type="entry name" value="METALLOPEPTIDASE M28 FAMILY MEMBER"/>
    <property type="match status" value="1"/>
</dbReference>
<dbReference type="CDD" id="cd03875">
    <property type="entry name" value="M28_Fxna_like"/>
    <property type="match status" value="1"/>
</dbReference>
<keyword evidence="7" id="KW-0378">Hydrolase</keyword>
<dbReference type="eggNOG" id="KOG2194">
    <property type="taxonomic scope" value="Eukaryota"/>
</dbReference>
<reference evidence="18" key="1">
    <citation type="journal article" date="2013" name="Science">
        <title>The Amborella genome and the evolution of flowering plants.</title>
        <authorList>
            <consortium name="Amborella Genome Project"/>
        </authorList>
    </citation>
    <scope>NUCLEOTIDE SEQUENCE [LARGE SCALE GENOMIC DNA]</scope>
</reference>
<evidence type="ECO:0000256" key="8">
    <source>
        <dbReference type="ARBA" id="ARBA00022824"/>
    </source>
</evidence>
<dbReference type="InterPro" id="IPR007484">
    <property type="entry name" value="Peptidase_M28"/>
</dbReference>
<evidence type="ECO:0000256" key="3">
    <source>
        <dbReference type="ARBA" id="ARBA00010918"/>
    </source>
</evidence>
<comment type="subcellular location">
    <subcellularLocation>
        <location evidence="2">Endoplasmic reticulum membrane</location>
        <topology evidence="2">Multi-pass membrane protein</topology>
    </subcellularLocation>
</comment>
<dbReference type="STRING" id="13333.W1PRU5"/>
<dbReference type="InterPro" id="IPR045175">
    <property type="entry name" value="M28_fam"/>
</dbReference>
<evidence type="ECO:0000259" key="16">
    <source>
        <dbReference type="Pfam" id="PF22248"/>
    </source>
</evidence>
<dbReference type="GO" id="GO:0006508">
    <property type="term" value="P:proteolysis"/>
    <property type="evidence" value="ECO:0000318"/>
    <property type="project" value="GO_Central"/>
</dbReference>
<feature type="transmembrane region" description="Helical" evidence="14">
    <location>
        <begin position="422"/>
        <end position="443"/>
    </location>
</feature>
<dbReference type="Proteomes" id="UP000017836">
    <property type="component" value="Unassembled WGS sequence"/>
</dbReference>
<dbReference type="InterPro" id="IPR053973">
    <property type="entry name" value="ERMP1-like_C"/>
</dbReference>
<keyword evidence="9" id="KW-0862">Zinc</keyword>
<feature type="transmembrane region" description="Helical" evidence="14">
    <location>
        <begin position="480"/>
        <end position="509"/>
    </location>
</feature>
<keyword evidence="6" id="KW-0479">Metal-binding</keyword>
<keyword evidence="18" id="KW-1185">Reference proteome</keyword>
<evidence type="ECO:0000256" key="7">
    <source>
        <dbReference type="ARBA" id="ARBA00022801"/>
    </source>
</evidence>
<evidence type="ECO:0000256" key="14">
    <source>
        <dbReference type="SAM" id="Phobius"/>
    </source>
</evidence>
<organism evidence="17 18">
    <name type="scientific">Amborella trichopoda</name>
    <dbReference type="NCBI Taxonomy" id="13333"/>
    <lineage>
        <taxon>Eukaryota</taxon>
        <taxon>Viridiplantae</taxon>
        <taxon>Streptophyta</taxon>
        <taxon>Embryophyta</taxon>
        <taxon>Tracheophyta</taxon>
        <taxon>Spermatophyta</taxon>
        <taxon>Magnoliopsida</taxon>
        <taxon>Amborellales</taxon>
        <taxon>Amborellaceae</taxon>
        <taxon>Amborella</taxon>
    </lineage>
</organism>
<sequence length="846" mass="94055">MSALAYWVLHMKHVKPLTVDAPVDCFSETRALNHVRQLAQVIGGRQEGSPGLHEAARYIKAQMEMLQNQAGPDFRVEVDETFVNGSFNMEILGRSISLGYRNHTNLLLRISSADSKDSDPSVLVNGHFDSPLGSPGAGDCASCVASMLELARLIVESGWVPPRPIIFLFNGAEEVFLLGSHGFATTHKWYNSIGAFINIEASGTGGLDLVCQSGRGSWPSFMYAKSAVYPMAHSSAQDVFPIIPGDTDYRIFSEDYGDIPGLDIIFVFGGYFYHTSYDTIERLLPGSLQARGENLLNLIKGFANSSELQNAQQRASAGDVRNGSKNDRAVFFDYLTWFMIFYTRKEALVLHSLPMVVLLLVPFFLNFSNVGVSSWFGMFLEMIKGLLLHTFAILLAVIIPVVFSIFRLLISSNTMNWFAHPSLAFLMFVPCSFAGLLIPRIIWGNSPMLDGASLKESREDLLDGRHHWGAFGFYSSLSMVYLYAGLGGGFMTFFVSVCMILSWCFYGLFSYLFGQKSLRAVVGYIVPLVPPLTFNVYFGGFLVQFLVEKMGMMGSLPNPYGFFIPDIIIASAIGIVTGWCVGPIVPIVGHWLARSNIVQFMLHISVAMMAISSQFFPYSTSAPKRLVLQHTFQTSDASQILDSSYEFSVVDANSLYFVFKNAPEAAKELQIHSDFSLDNTAHSEQSNWMVLLPVSYLFSGSLKFPAREQDIINHYKQLPKLSMNKPIVTSNGPRRVYLELNLGSLKEVWGAVLNITGPLSNWSFADNKLPAPEKFKAGPLSYICRLSGSSSENWSFWLEANSSEALRVDLGVLDQYLVEKTRKLKGHFPAWMDVIAYSSFLSSYTY</sequence>
<keyword evidence="13" id="KW-0325">Glycoprotein</keyword>
<keyword evidence="5 14" id="KW-0812">Transmembrane</keyword>
<feature type="transmembrane region" description="Helical" evidence="14">
    <location>
        <begin position="567"/>
        <end position="588"/>
    </location>
</feature>
<dbReference type="GO" id="GO:0005789">
    <property type="term" value="C:endoplasmic reticulum membrane"/>
    <property type="evidence" value="ECO:0007669"/>
    <property type="project" value="UniProtKB-SubCell"/>
</dbReference>
<keyword evidence="8" id="KW-0256">Endoplasmic reticulum</keyword>
<keyword evidence="12 14" id="KW-0472">Membrane</keyword>
<comment type="cofactor">
    <cofactor evidence="1">
        <name>Zn(2+)</name>
        <dbReference type="ChEBI" id="CHEBI:29105"/>
    </cofactor>
</comment>
<dbReference type="PANTHER" id="PTHR12147:SF22">
    <property type="entry name" value="ENDOPLASMIC RETICULUM METALLOPEPTIDASE 1"/>
    <property type="match status" value="1"/>
</dbReference>
<feature type="transmembrane region" description="Helical" evidence="14">
    <location>
        <begin position="521"/>
        <end position="547"/>
    </location>
</feature>
<keyword evidence="4" id="KW-0645">Protease</keyword>
<evidence type="ECO:0000256" key="12">
    <source>
        <dbReference type="ARBA" id="ARBA00023136"/>
    </source>
</evidence>
<dbReference type="Gene3D" id="3.40.630.10">
    <property type="entry name" value="Zn peptidases"/>
    <property type="match status" value="1"/>
</dbReference>
<evidence type="ECO:0000256" key="13">
    <source>
        <dbReference type="ARBA" id="ARBA00023180"/>
    </source>
</evidence>
<evidence type="ECO:0000256" key="9">
    <source>
        <dbReference type="ARBA" id="ARBA00022833"/>
    </source>
</evidence>
<evidence type="ECO:0000256" key="5">
    <source>
        <dbReference type="ARBA" id="ARBA00022692"/>
    </source>
</evidence>
<feature type="transmembrane region" description="Helical" evidence="14">
    <location>
        <begin position="348"/>
        <end position="367"/>
    </location>
</feature>
<keyword evidence="10 14" id="KW-1133">Transmembrane helix</keyword>
<name>W1PRU5_AMBTC</name>
<feature type="transmembrane region" description="Helical" evidence="14">
    <location>
        <begin position="600"/>
        <end position="618"/>
    </location>
</feature>
<dbReference type="Gramene" id="ERN09980">
    <property type="protein sequence ID" value="ERN09980"/>
    <property type="gene ID" value="AMTR_s00013p00220950"/>
</dbReference>
<gene>
    <name evidence="17" type="ORF">AMTR_s00013p00220950</name>
</gene>
<dbReference type="Pfam" id="PF04389">
    <property type="entry name" value="Peptidase_M28"/>
    <property type="match status" value="1"/>
</dbReference>
<proteinExistence type="inferred from homology"/>
<evidence type="ECO:0000256" key="2">
    <source>
        <dbReference type="ARBA" id="ARBA00004477"/>
    </source>
</evidence>
<dbReference type="SUPFAM" id="SSF53187">
    <property type="entry name" value="Zn-dependent exopeptidases"/>
    <property type="match status" value="1"/>
</dbReference>
<feature type="transmembrane region" description="Helical" evidence="14">
    <location>
        <begin position="387"/>
        <end position="410"/>
    </location>
</feature>